<name>A0A9P0ZYS9_CUSEU</name>
<feature type="compositionally biased region" description="Acidic residues" evidence="1">
    <location>
        <begin position="508"/>
        <end position="517"/>
    </location>
</feature>
<reference evidence="2" key="1">
    <citation type="submission" date="2022-07" db="EMBL/GenBank/DDBJ databases">
        <authorList>
            <person name="Macas J."/>
            <person name="Novak P."/>
            <person name="Neumann P."/>
        </authorList>
    </citation>
    <scope>NUCLEOTIDE SEQUENCE</scope>
</reference>
<protein>
    <submittedName>
        <fullName evidence="2">Uncharacterized protein</fullName>
    </submittedName>
</protein>
<feature type="compositionally biased region" description="Polar residues" evidence="1">
    <location>
        <begin position="568"/>
        <end position="579"/>
    </location>
</feature>
<feature type="compositionally biased region" description="Basic and acidic residues" evidence="1">
    <location>
        <begin position="134"/>
        <end position="149"/>
    </location>
</feature>
<sequence>MDFQHLHGYNRPPPPPPPPSMADPHYPPPPPQSQRPPALPPNSWHPSQFQYHPPSQHSPSHPPPPPPPPYQWSALPPPYHAPYSSHPFPHNHYPHPPAARPNPPHPLPQSHHHTNQQDLGSTNWGRLQTSDYSAHTKEEDWAAKAREWAAAKAASDNQQPPLTQSGRHEEPSQYYYDRYPQPADPHFQDSQQERVWTPSYQQFTDSVAAPSQNVPIGHPQKSSYIHHDEHLSYTDRDGSLAGDPTSALHQQGNLSVSPLVHWPEVPSSYSSIGGEEVAGNRQNDRIYNSHSLSVTSGAQHNVKPPPPPPPPPVGPLSTMTEEPHHSFGGHFTEAINLMDKPLEFAPHVNRHHGLHVQSNYSYSDSVGSSNGVDPVSRMTSTYAWPPAAIGVEPAMVVPSPAFGRFPAPNFHSTIPTVSPTFGITSGAAGVTTSVTFPADSYAMSSDRPKKASVPNWLREEIIKKKAVITSSVPDLQRDDDLEDEDVNKPYGRGDQVDSKSIESSRSTEEEDDDEDDVDAARTAAINVEIKRVLTEVLLKVTDELFDEIATKVLSEDSPSLEDEPDATLTGNKLSSSAHAVSTPKASAKVLIPFKIREDSGDGNKHSASASPGNVLGLANYASDDDDDDNTEIQSNVNAIPDKDNFAEQSVAINQAEGKILVENGSSLDKMEKKGSFSENVENAMKMSPNSCTAGIDKVGRQPSDDKEAMELVHGNSRLPSKSKSGVLEETLAEEVAAETEGINKDFDNKKRKLDNSHIRESQNKSDNNSKAKFKDIDNIKDKLDDGDHKRHERYVKDDKTSDDKKDQVKDNKNFKSVEKENEQDTRKKASVDTTESKEKTDRESRSSAKGDIVRRREKGKDEKREKSRRRGESDSGKHRRQRSSSIGSRGRENKDNLVSYPTDSNDESSDDYKRKPYSRRRRSPSPIRARKRQVSRSPRSKHSHQRRHSPYPSLETTRSRRSRSRSPIRRKR</sequence>
<evidence type="ECO:0000313" key="2">
    <source>
        <dbReference type="EMBL" id="CAH9117444.1"/>
    </source>
</evidence>
<feature type="compositionally biased region" description="Basic residues" evidence="1">
    <location>
        <begin position="915"/>
        <end position="949"/>
    </location>
</feature>
<keyword evidence="3" id="KW-1185">Reference proteome</keyword>
<feature type="compositionally biased region" description="Pro residues" evidence="1">
    <location>
        <begin position="303"/>
        <end position="314"/>
    </location>
</feature>
<dbReference type="AlphaFoldDB" id="A0A9P0ZYS9"/>
<feature type="compositionally biased region" description="Basic and acidic residues" evidence="1">
    <location>
        <begin position="741"/>
        <end position="876"/>
    </location>
</feature>
<feature type="compositionally biased region" description="Pro residues" evidence="1">
    <location>
        <begin position="11"/>
        <end position="40"/>
    </location>
</feature>
<feature type="compositionally biased region" description="Basic and acidic residues" evidence="1">
    <location>
        <begin position="697"/>
        <end position="710"/>
    </location>
</feature>
<dbReference type="EMBL" id="CAMAPE010000073">
    <property type="protein sequence ID" value="CAH9117444.1"/>
    <property type="molecule type" value="Genomic_DNA"/>
</dbReference>
<feature type="region of interest" description="Disordered" evidence="1">
    <location>
        <begin position="1"/>
        <end position="187"/>
    </location>
</feature>
<feature type="compositionally biased region" description="Pro residues" evidence="1">
    <location>
        <begin position="60"/>
        <end position="80"/>
    </location>
</feature>
<feature type="region of interest" description="Disordered" evidence="1">
    <location>
        <begin position="685"/>
        <end position="972"/>
    </location>
</feature>
<dbReference type="OrthoDB" id="540503at2759"/>
<comment type="caution">
    <text evidence="2">The sequence shown here is derived from an EMBL/GenBank/DDBJ whole genome shotgun (WGS) entry which is preliminary data.</text>
</comment>
<feature type="region of interest" description="Disordered" evidence="1">
    <location>
        <begin position="555"/>
        <end position="581"/>
    </location>
</feature>
<organism evidence="2 3">
    <name type="scientific">Cuscuta europaea</name>
    <name type="common">European dodder</name>
    <dbReference type="NCBI Taxonomy" id="41803"/>
    <lineage>
        <taxon>Eukaryota</taxon>
        <taxon>Viridiplantae</taxon>
        <taxon>Streptophyta</taxon>
        <taxon>Embryophyta</taxon>
        <taxon>Tracheophyta</taxon>
        <taxon>Spermatophyta</taxon>
        <taxon>Magnoliopsida</taxon>
        <taxon>eudicotyledons</taxon>
        <taxon>Gunneridae</taxon>
        <taxon>Pentapetalae</taxon>
        <taxon>asterids</taxon>
        <taxon>lamiids</taxon>
        <taxon>Solanales</taxon>
        <taxon>Convolvulaceae</taxon>
        <taxon>Cuscuteae</taxon>
        <taxon>Cuscuta</taxon>
        <taxon>Cuscuta subgen. Cuscuta</taxon>
    </lineage>
</organism>
<feature type="compositionally biased region" description="Pro residues" evidence="1">
    <location>
        <begin position="94"/>
        <end position="107"/>
    </location>
</feature>
<feature type="region of interest" description="Disordered" evidence="1">
    <location>
        <begin position="296"/>
        <end position="321"/>
    </location>
</feature>
<feature type="region of interest" description="Disordered" evidence="1">
    <location>
        <begin position="474"/>
        <end position="517"/>
    </location>
</feature>
<evidence type="ECO:0000256" key="1">
    <source>
        <dbReference type="SAM" id="MobiDB-lite"/>
    </source>
</evidence>
<proteinExistence type="predicted"/>
<feature type="compositionally biased region" description="Polar residues" evidence="1">
    <location>
        <begin position="155"/>
        <end position="165"/>
    </location>
</feature>
<gene>
    <name evidence="2" type="ORF">CEURO_LOCUS21561</name>
</gene>
<feature type="compositionally biased region" description="Low complexity" evidence="1">
    <location>
        <begin position="45"/>
        <end position="59"/>
    </location>
</feature>
<feature type="compositionally biased region" description="Low complexity" evidence="1">
    <location>
        <begin position="81"/>
        <end position="91"/>
    </location>
</feature>
<dbReference type="Proteomes" id="UP001152484">
    <property type="component" value="Unassembled WGS sequence"/>
</dbReference>
<feature type="compositionally biased region" description="Polar residues" evidence="1">
    <location>
        <begin position="116"/>
        <end position="133"/>
    </location>
</feature>
<feature type="compositionally biased region" description="Basic and acidic residues" evidence="1">
    <location>
        <begin position="494"/>
        <end position="507"/>
    </location>
</feature>
<evidence type="ECO:0000313" key="3">
    <source>
        <dbReference type="Proteomes" id="UP001152484"/>
    </source>
</evidence>
<feature type="compositionally biased region" description="Basic residues" evidence="1">
    <location>
        <begin position="959"/>
        <end position="972"/>
    </location>
</feature>
<accession>A0A9P0ZYS9</accession>